<evidence type="ECO:0000259" key="11">
    <source>
        <dbReference type="Pfam" id="PF22700"/>
    </source>
</evidence>
<dbReference type="Gene3D" id="3.30.70.890">
    <property type="entry name" value="GHMP kinase, C-terminal domain"/>
    <property type="match status" value="1"/>
</dbReference>
<dbReference type="PROSITE" id="PS00627">
    <property type="entry name" value="GHMP_KINASES_ATP"/>
    <property type="match status" value="1"/>
</dbReference>
<dbReference type="Gene3D" id="3.30.230.10">
    <property type="match status" value="1"/>
</dbReference>
<dbReference type="Pfam" id="PF22700">
    <property type="entry name" value="MVD-like_N"/>
    <property type="match status" value="1"/>
</dbReference>
<dbReference type="GO" id="GO:0005829">
    <property type="term" value="C:cytosol"/>
    <property type="evidence" value="ECO:0007669"/>
    <property type="project" value="InterPro"/>
</dbReference>
<evidence type="ECO:0000256" key="5">
    <source>
        <dbReference type="ARBA" id="ARBA00022741"/>
    </source>
</evidence>
<dbReference type="PANTHER" id="PTHR10977">
    <property type="entry name" value="DIPHOSPHOMEVALONATE DECARBOXYLASE"/>
    <property type="match status" value="1"/>
</dbReference>
<evidence type="ECO:0000256" key="7">
    <source>
        <dbReference type="ARBA" id="ARBA00022840"/>
    </source>
</evidence>
<keyword evidence="3" id="KW-0444">Lipid biosynthesis</keyword>
<dbReference type="Proteomes" id="UP000027584">
    <property type="component" value="Unassembled WGS sequence"/>
</dbReference>
<dbReference type="AlphaFoldDB" id="A0A060RKU9"/>
<evidence type="ECO:0000256" key="2">
    <source>
        <dbReference type="ARBA" id="ARBA00012296"/>
    </source>
</evidence>
<dbReference type="InterPro" id="IPR036554">
    <property type="entry name" value="GHMP_kinase_C_sf"/>
</dbReference>
<evidence type="ECO:0000256" key="1">
    <source>
        <dbReference type="ARBA" id="ARBA00008831"/>
    </source>
</evidence>
<dbReference type="GO" id="GO:0004163">
    <property type="term" value="F:diphosphomevalonate decarboxylase activity"/>
    <property type="evidence" value="ECO:0007669"/>
    <property type="project" value="UniProtKB-EC"/>
</dbReference>
<keyword evidence="5" id="KW-0547">Nucleotide-binding</keyword>
<reference evidence="12 13" key="2">
    <citation type="submission" date="2014-05" db="EMBL/GenBank/DDBJ databases">
        <title>Genome sequence of Streptococcus gallolyticus.</title>
        <authorList>
            <person name="Del Campo R."/>
        </authorList>
    </citation>
    <scope>NUCLEOTIDE SEQUENCE [LARGE SCALE GENOMIC DNA]</scope>
    <source>
        <strain evidence="12 13">LMG17956</strain>
    </source>
</reference>
<accession>A0A060RKU9</accession>
<dbReference type="SUPFAM" id="SSF54211">
    <property type="entry name" value="Ribosomal protein S5 domain 2-like"/>
    <property type="match status" value="1"/>
</dbReference>
<protein>
    <recommendedName>
        <fullName evidence="2">diphosphomevalonate decarboxylase</fullName>
        <ecNumber evidence="2">4.1.1.33</ecNumber>
    </recommendedName>
</protein>
<dbReference type="NCBIfam" id="TIGR01240">
    <property type="entry name" value="mevDPdecarb"/>
    <property type="match status" value="1"/>
</dbReference>
<sequence length="316" mass="35201">MDRKIVTVKSYANIAIIKYWGKADAVKMIPATSSISLTLENMFTTTTVSFLPQSVGHDEFYINGVLQDEKEHAKISAIIDQYRGGRSEFVKVETSNNMPTAAGLSSSSSGLSALVKACNELFETGLNQSELAQKAKFASGSSSRSFFGPIAAWDKDSGDIYPVQTDLKLAMIMLVLSDSKKPISSREGMKRCAETSTTFADWVKQSEQDYKDMLAYLKANDFEKVGELTERNALAMHDTNTHANPPFNYLTDKTYAAMDFVKSLRAQGEKCYFTMDAGPNVKVLCLEEDLERLTKRFEENYRVIASRTKVLPDEND</sequence>
<keyword evidence="7" id="KW-0067">ATP-binding</keyword>
<dbReference type="InterPro" id="IPR053859">
    <property type="entry name" value="MVD-like_N"/>
</dbReference>
<evidence type="ECO:0000256" key="6">
    <source>
        <dbReference type="ARBA" id="ARBA00022777"/>
    </source>
</evidence>
<dbReference type="InterPro" id="IPR014721">
    <property type="entry name" value="Ribsml_uS5_D2-typ_fold_subgr"/>
</dbReference>
<dbReference type="GO" id="GO:0016301">
    <property type="term" value="F:kinase activity"/>
    <property type="evidence" value="ECO:0007669"/>
    <property type="project" value="UniProtKB-KW"/>
</dbReference>
<dbReference type="SUPFAM" id="SSF55060">
    <property type="entry name" value="GHMP Kinase, C-terminal domain"/>
    <property type="match status" value="1"/>
</dbReference>
<dbReference type="PIRSF" id="PIRSF015950">
    <property type="entry name" value="Mev_P_decrbx"/>
    <property type="match status" value="1"/>
</dbReference>
<dbReference type="GO" id="GO:0005524">
    <property type="term" value="F:ATP binding"/>
    <property type="evidence" value="ECO:0007669"/>
    <property type="project" value="UniProtKB-KW"/>
</dbReference>
<evidence type="ECO:0000313" key="13">
    <source>
        <dbReference type="Proteomes" id="UP000027584"/>
    </source>
</evidence>
<dbReference type="InterPro" id="IPR020568">
    <property type="entry name" value="Ribosomal_Su5_D2-typ_SF"/>
</dbReference>
<evidence type="ECO:0000256" key="3">
    <source>
        <dbReference type="ARBA" id="ARBA00022516"/>
    </source>
</evidence>
<dbReference type="PANTHER" id="PTHR10977:SF3">
    <property type="entry name" value="DIPHOSPHOMEVALONATE DECARBOXYLASE"/>
    <property type="match status" value="1"/>
</dbReference>
<evidence type="ECO:0000256" key="4">
    <source>
        <dbReference type="ARBA" id="ARBA00022679"/>
    </source>
</evidence>
<keyword evidence="4" id="KW-0808">Transferase</keyword>
<evidence type="ECO:0000256" key="9">
    <source>
        <dbReference type="ARBA" id="ARBA00023239"/>
    </source>
</evidence>
<keyword evidence="9" id="KW-0456">Lyase</keyword>
<dbReference type="InterPro" id="IPR006203">
    <property type="entry name" value="GHMP_knse_ATP-bd_CS"/>
</dbReference>
<dbReference type="Pfam" id="PF18376">
    <property type="entry name" value="MDD_C"/>
    <property type="match status" value="1"/>
</dbReference>
<evidence type="ECO:0000256" key="8">
    <source>
        <dbReference type="ARBA" id="ARBA00023098"/>
    </source>
</evidence>
<dbReference type="GO" id="GO:0019287">
    <property type="term" value="P:isopentenyl diphosphate biosynthetic process, mevalonate pathway"/>
    <property type="evidence" value="ECO:0007669"/>
    <property type="project" value="InterPro"/>
</dbReference>
<keyword evidence="8" id="KW-0443">Lipid metabolism</keyword>
<reference evidence="12 13" key="1">
    <citation type="submission" date="2014-02" db="EMBL/GenBank/DDBJ databases">
        <authorList>
            <person name="Manrique M."/>
        </authorList>
    </citation>
    <scope>NUCLEOTIDE SEQUENCE [LARGE SCALE GENOMIC DNA]</scope>
    <source>
        <strain evidence="12 13">LMG17956</strain>
    </source>
</reference>
<comment type="similarity">
    <text evidence="1">Belongs to the diphosphomevalonate decarboxylase family.</text>
</comment>
<organism evidence="12 13">
    <name type="scientific">Streptococcus gallolyticus</name>
    <dbReference type="NCBI Taxonomy" id="315405"/>
    <lineage>
        <taxon>Bacteria</taxon>
        <taxon>Bacillati</taxon>
        <taxon>Bacillota</taxon>
        <taxon>Bacilli</taxon>
        <taxon>Lactobacillales</taxon>
        <taxon>Streptococcaceae</taxon>
        <taxon>Streptococcus</taxon>
    </lineage>
</organism>
<dbReference type="InterPro" id="IPR029765">
    <property type="entry name" value="Mev_diP_decarb"/>
</dbReference>
<keyword evidence="6" id="KW-0418">Kinase</keyword>
<feature type="domain" description="Diphosphomevalonate decarboxylase-like N-terminal" evidence="11">
    <location>
        <begin position="11"/>
        <end position="157"/>
    </location>
</feature>
<dbReference type="EC" id="4.1.1.33" evidence="2"/>
<evidence type="ECO:0000259" key="10">
    <source>
        <dbReference type="Pfam" id="PF18376"/>
    </source>
</evidence>
<dbReference type="EMBL" id="CCBC010000180">
    <property type="protein sequence ID" value="CDO18349.1"/>
    <property type="molecule type" value="Genomic_DNA"/>
</dbReference>
<proteinExistence type="inferred from homology"/>
<gene>
    <name evidence="12" type="ORF">BN963_SGAL_01547</name>
</gene>
<name>A0A060RKU9_9STRE</name>
<comment type="caution">
    <text evidence="12">The sequence shown here is derived from an EMBL/GenBank/DDBJ whole genome shotgun (WGS) entry which is preliminary data.</text>
</comment>
<evidence type="ECO:0000313" key="12">
    <source>
        <dbReference type="EMBL" id="CDO18349.1"/>
    </source>
</evidence>
<dbReference type="InterPro" id="IPR041431">
    <property type="entry name" value="Mvd1_C"/>
</dbReference>
<feature type="domain" description="Mvd1 C-terminal" evidence="10">
    <location>
        <begin position="172"/>
        <end position="304"/>
    </location>
</feature>
<dbReference type="InterPro" id="IPR005935">
    <property type="entry name" value="Mev_decarb"/>
</dbReference>